<proteinExistence type="predicted"/>
<name>A0A495K874_WILMA</name>
<sequence length="73" mass="7745">MKRLSTKPSSNADNSQATTLPCQIFFSFSHVNGVTPGGIRQLTKSSNQCATPIPEFGAAKCTVSHPEGYSLNS</sequence>
<gene>
    <name evidence="1" type="ORF">DFJ75_4389</name>
</gene>
<accession>A0A495K874</accession>
<evidence type="ECO:0000313" key="1">
    <source>
        <dbReference type="EMBL" id="RKR97510.1"/>
    </source>
</evidence>
<dbReference type="Proteomes" id="UP000274762">
    <property type="component" value="Unassembled WGS sequence"/>
</dbReference>
<reference evidence="1 2" key="1">
    <citation type="submission" date="2018-10" db="EMBL/GenBank/DDBJ databases">
        <title>Sequencing the genomes of 1000 actinobacteria strains.</title>
        <authorList>
            <person name="Klenk H.-P."/>
        </authorList>
    </citation>
    <scope>NUCLEOTIDE SEQUENCE [LARGE SCALE GENOMIC DNA]</scope>
    <source>
        <strain evidence="1 2">DSM 44343</strain>
    </source>
</reference>
<protein>
    <submittedName>
        <fullName evidence="1">Uncharacterized protein</fullName>
    </submittedName>
</protein>
<comment type="caution">
    <text evidence="1">The sequence shown here is derived from an EMBL/GenBank/DDBJ whole genome shotgun (WGS) entry which is preliminary data.</text>
</comment>
<evidence type="ECO:0000313" key="2">
    <source>
        <dbReference type="Proteomes" id="UP000274762"/>
    </source>
</evidence>
<dbReference type="EMBL" id="RBKV01000001">
    <property type="protein sequence ID" value="RKR97510.1"/>
    <property type="molecule type" value="Genomic_DNA"/>
</dbReference>
<dbReference type="AlphaFoldDB" id="A0A495K874"/>
<organism evidence="1 2">
    <name type="scientific">Williamsia marianensis</name>
    <dbReference type="NCBI Taxonomy" id="85044"/>
    <lineage>
        <taxon>Bacteria</taxon>
        <taxon>Bacillati</taxon>
        <taxon>Actinomycetota</taxon>
        <taxon>Actinomycetes</taxon>
        <taxon>Mycobacteriales</taxon>
        <taxon>Nocardiaceae</taxon>
        <taxon>Williamsia</taxon>
    </lineage>
</organism>